<dbReference type="KEGG" id="mya:MORIYA_3967"/>
<dbReference type="AlphaFoldDB" id="A0A330LUI7"/>
<name>A0A330LUI7_9GAMM</name>
<accession>A0A330LUI7</accession>
<keyword evidence="2" id="KW-1185">Reference proteome</keyword>
<dbReference type="EMBL" id="LS483250">
    <property type="protein sequence ID" value="SQD80419.1"/>
    <property type="molecule type" value="Genomic_DNA"/>
</dbReference>
<sequence>MQAASITFCLLSLISNIEQISLFEMMELRSGDHVKKITEKNQLNDIGHKQI</sequence>
<dbReference type="Proteomes" id="UP000250163">
    <property type="component" value="Chromosome MORIYA"/>
</dbReference>
<gene>
    <name evidence="1" type="ORF">MORIYA_3967</name>
</gene>
<proteinExistence type="predicted"/>
<protein>
    <submittedName>
        <fullName evidence="1">Uncharacterized protein</fullName>
    </submittedName>
</protein>
<organism evidence="1 2">
    <name type="scientific">Moritella yayanosii</name>
    <dbReference type="NCBI Taxonomy" id="69539"/>
    <lineage>
        <taxon>Bacteria</taxon>
        <taxon>Pseudomonadati</taxon>
        <taxon>Pseudomonadota</taxon>
        <taxon>Gammaproteobacteria</taxon>
        <taxon>Alteromonadales</taxon>
        <taxon>Moritellaceae</taxon>
        <taxon>Moritella</taxon>
    </lineage>
</organism>
<evidence type="ECO:0000313" key="2">
    <source>
        <dbReference type="Proteomes" id="UP000250163"/>
    </source>
</evidence>
<evidence type="ECO:0000313" key="1">
    <source>
        <dbReference type="EMBL" id="SQD80419.1"/>
    </source>
</evidence>
<reference evidence="2" key="1">
    <citation type="submission" date="2018-05" db="EMBL/GenBank/DDBJ databases">
        <authorList>
            <person name="Cea G.-C."/>
            <person name="William W."/>
        </authorList>
    </citation>
    <scope>NUCLEOTIDE SEQUENCE [LARGE SCALE GENOMIC DNA]</scope>
    <source>
        <strain evidence="2">DB21MT 5</strain>
    </source>
</reference>